<dbReference type="Gene3D" id="2.170.15.10">
    <property type="entry name" value="Proaerolysin, chain A, domain 3"/>
    <property type="match status" value="1"/>
</dbReference>
<keyword evidence="3" id="KW-1185">Reference proteome</keyword>
<name>A0A2T6BWS7_9FLAO</name>
<proteinExistence type="predicted"/>
<keyword evidence="1" id="KW-0732">Signal</keyword>
<reference evidence="2 3" key="1">
    <citation type="submission" date="2018-04" db="EMBL/GenBank/DDBJ databases">
        <title>Genomic Encyclopedia of Archaeal and Bacterial Type Strains, Phase II (KMG-II): from individual species to whole genera.</title>
        <authorList>
            <person name="Goeker M."/>
        </authorList>
    </citation>
    <scope>NUCLEOTIDE SEQUENCE [LARGE SCALE GENOMIC DNA]</scope>
    <source>
        <strain evidence="2 3">DSM 25731</strain>
    </source>
</reference>
<sequence>MKTTVPTMLGRNFKKLLLTVATLLLIFSCQTSNDEVILEETQSLDEGLSFSERYKNAPDKAQFIIDNKDYYGKEIDEQLVRDFFNAKDRIAFIENNLERFGKNKKMMQIHVKANKNEFSTKSTQVPSYDTYTAWKEINNSTFDVFNDIAGPGIDYKNPYFAKDRFAAVIGSGSTKPHGVYVNDVAMVWTGSPQNPVDTYGWDAEYRFKINGISASTYDNLVNNTSYNSWTKIPGINIEMKPNGSSQARDLTSSGVSHSYSNFVEIQNSHTVSTTLGSEFEAGVIFAKGSASIEVSYAYTRSKTERNTETFTQNLSATAYNVPANGRAFFHPQTRSKTLSYTIEAPFELSGYVAADYGSGKWNGSHFWATGNRGYFQEAYDNSRDEFQIDEQVQTTVAMIPYREKLENGVYKPYEWIDTYYNDYYNLGY</sequence>
<dbReference type="SUPFAM" id="SSF56973">
    <property type="entry name" value="Aerolisin/ETX pore-forming domain"/>
    <property type="match status" value="1"/>
</dbReference>
<dbReference type="Proteomes" id="UP000244090">
    <property type="component" value="Unassembled WGS sequence"/>
</dbReference>
<feature type="signal peptide" evidence="1">
    <location>
        <begin position="1"/>
        <end position="33"/>
    </location>
</feature>
<feature type="chain" id="PRO_5015506752" evidence="1">
    <location>
        <begin position="34"/>
        <end position="428"/>
    </location>
</feature>
<organism evidence="2 3">
    <name type="scientific">Kordia periserrulae</name>
    <dbReference type="NCBI Taxonomy" id="701523"/>
    <lineage>
        <taxon>Bacteria</taxon>
        <taxon>Pseudomonadati</taxon>
        <taxon>Bacteroidota</taxon>
        <taxon>Flavobacteriia</taxon>
        <taxon>Flavobacteriales</taxon>
        <taxon>Flavobacteriaceae</taxon>
        <taxon>Kordia</taxon>
    </lineage>
</organism>
<gene>
    <name evidence="2" type="ORF">C8N46_106177</name>
</gene>
<protein>
    <submittedName>
        <fullName evidence="2">Uncharacterized protein</fullName>
    </submittedName>
</protein>
<comment type="caution">
    <text evidence="2">The sequence shown here is derived from an EMBL/GenBank/DDBJ whole genome shotgun (WGS) entry which is preliminary data.</text>
</comment>
<evidence type="ECO:0000313" key="2">
    <source>
        <dbReference type="EMBL" id="PTX60531.1"/>
    </source>
</evidence>
<accession>A0A2T6BWS7</accession>
<evidence type="ECO:0000313" key="3">
    <source>
        <dbReference type="Proteomes" id="UP000244090"/>
    </source>
</evidence>
<evidence type="ECO:0000256" key="1">
    <source>
        <dbReference type="SAM" id="SignalP"/>
    </source>
</evidence>
<dbReference type="AlphaFoldDB" id="A0A2T6BWS7"/>
<dbReference type="EMBL" id="QBKT01000006">
    <property type="protein sequence ID" value="PTX60531.1"/>
    <property type="molecule type" value="Genomic_DNA"/>
</dbReference>
<dbReference type="RefSeq" id="WP_146169824.1">
    <property type="nucleotide sequence ID" value="NZ_QBKT01000006.1"/>
</dbReference>
<dbReference type="PROSITE" id="PS51257">
    <property type="entry name" value="PROKAR_LIPOPROTEIN"/>
    <property type="match status" value="1"/>
</dbReference>